<dbReference type="InterPro" id="IPR036322">
    <property type="entry name" value="WD40_repeat_dom_sf"/>
</dbReference>
<feature type="repeat" description="WD" evidence="3">
    <location>
        <begin position="859"/>
        <end position="900"/>
    </location>
</feature>
<dbReference type="EMBL" id="JAACJM010000136">
    <property type="protein sequence ID" value="KAF5343672.1"/>
    <property type="molecule type" value="Genomic_DNA"/>
</dbReference>
<evidence type="ECO:0000259" key="4">
    <source>
        <dbReference type="Pfam" id="PF24883"/>
    </source>
</evidence>
<dbReference type="AlphaFoldDB" id="A0A8H5CN45"/>
<dbReference type="PROSITE" id="PS00678">
    <property type="entry name" value="WD_REPEATS_1"/>
    <property type="match status" value="6"/>
</dbReference>
<dbReference type="Gene3D" id="3.40.50.300">
    <property type="entry name" value="P-loop containing nucleotide triphosphate hydrolases"/>
    <property type="match status" value="1"/>
</dbReference>
<feature type="repeat" description="WD" evidence="3">
    <location>
        <begin position="816"/>
        <end position="857"/>
    </location>
</feature>
<dbReference type="CDD" id="cd00200">
    <property type="entry name" value="WD40"/>
    <property type="match status" value="1"/>
</dbReference>
<sequence>MGCILHQADVQNISDVTKRHASQNEHNSSIEPASTQPTLGLLHHAHDFTIKDSSINVVEGNQDNRTYYYCSSQQDITSKLNPSTKAFHDVGARAECIEGTREEILGNIMKWAENGSSTAMAGYWMCGMAGTGKSTIAQTVCVQLKRKGLLAGAFFCSRQIEGCHDYHKVIPTIAYQLAGLDARYREVLCDVLNEDPNLASKEPEYQVTKLLIDPWKKVVRGRNSTFLAPVIVIDALDECRSISLVLKLVVPAIKQQEIWGLKFFLTSRPEQHITKYFNVGEIQQEWLSIQSFYLHNVEKSIVRKDISLFLENGLTELDISKDKLNVLVERSGALFIYAATLVKYLIGGGLRASSRLEKVLDVKGSPHKIQTQMLDELYTQILSDSFDKLEPEEKDQSIKVIHTSIIAGRPVSCQIIADLLGYELQDVKATILELQSVLYTSGPEEAIYTFHASFADYITSEDRAADLYCNPPEHHSVLARRCFDQMERRLQFNICNLPSSFLCDSKVPGLTKTIAEKFGGAVWYSCIFWGYHLTEGEKPNVGMEKFLQKKILFWIEAMNLMGKMSECIRTLDLALKRGQFQEIEQRQHILQCRDMANVFALSVVKEMTPHLYLSILPFYPAISKSFGNQVKVNTEIKYSQSVGFWDTGSEVVGISVSPDGTRIVSGSEDGTVRIWDAQTGTAIGEPLQGHEGSVQSVAFSPDGARIVSGSYDSTVRIWDAQTGTAIGKPLQGHEGQVQSVAFSPDGARIVSGSNDRTVRIWDAQTGTAIGEPLQGHENWVSSVAFSPDGARIVSGSYDSTVRIWDAQTGTAIGEPLQGHTYWVQSVAFSPDGARIVSGSYDSTVRIWDAQTGTAIGEPLQGHEDCVQSVAFSPDGARIVSGSYDRTVRIWDARTGTAIGEPPQGHEDWVQSVAFSPDGARIVSGSHDRAVTIPSTGCSLSCKYNNWTIGKDGWIRFPGIDCGIVWIPHEYRPTLCTPQNPIIISQKGCTRLSFDKVVYGRDWAQCFTDK</sequence>
<dbReference type="InterPro" id="IPR056884">
    <property type="entry name" value="NPHP3-like_N"/>
</dbReference>
<dbReference type="InterPro" id="IPR001680">
    <property type="entry name" value="WD40_rpt"/>
</dbReference>
<feature type="repeat" description="WD" evidence="3">
    <location>
        <begin position="773"/>
        <end position="814"/>
    </location>
</feature>
<dbReference type="SUPFAM" id="SSF50978">
    <property type="entry name" value="WD40 repeat-like"/>
    <property type="match status" value="1"/>
</dbReference>
<evidence type="ECO:0000256" key="3">
    <source>
        <dbReference type="PROSITE-ProRule" id="PRU00221"/>
    </source>
</evidence>
<dbReference type="PANTHER" id="PTHR22847">
    <property type="entry name" value="WD40 REPEAT PROTEIN"/>
    <property type="match status" value="1"/>
</dbReference>
<dbReference type="InterPro" id="IPR027417">
    <property type="entry name" value="P-loop_NTPase"/>
</dbReference>
<feature type="repeat" description="WD" evidence="3">
    <location>
        <begin position="687"/>
        <end position="728"/>
    </location>
</feature>
<evidence type="ECO:0000313" key="6">
    <source>
        <dbReference type="Proteomes" id="UP000559256"/>
    </source>
</evidence>
<evidence type="ECO:0000313" key="5">
    <source>
        <dbReference type="EMBL" id="KAF5343672.1"/>
    </source>
</evidence>
<dbReference type="SMART" id="SM00320">
    <property type="entry name" value="WD40"/>
    <property type="match status" value="7"/>
</dbReference>
<feature type="domain" description="Nephrocystin 3-like N-terminal" evidence="4">
    <location>
        <begin position="100"/>
        <end position="268"/>
    </location>
</feature>
<feature type="repeat" description="WD" evidence="3">
    <location>
        <begin position="730"/>
        <end position="771"/>
    </location>
</feature>
<organism evidence="5 6">
    <name type="scientific">Tetrapyrgos nigripes</name>
    <dbReference type="NCBI Taxonomy" id="182062"/>
    <lineage>
        <taxon>Eukaryota</taxon>
        <taxon>Fungi</taxon>
        <taxon>Dikarya</taxon>
        <taxon>Basidiomycota</taxon>
        <taxon>Agaricomycotina</taxon>
        <taxon>Agaricomycetes</taxon>
        <taxon>Agaricomycetidae</taxon>
        <taxon>Agaricales</taxon>
        <taxon>Marasmiineae</taxon>
        <taxon>Marasmiaceae</taxon>
        <taxon>Tetrapyrgos</taxon>
    </lineage>
</organism>
<dbReference type="PANTHER" id="PTHR22847:SF637">
    <property type="entry name" value="WD REPEAT DOMAIN 5B"/>
    <property type="match status" value="1"/>
</dbReference>
<comment type="caution">
    <text evidence="5">The sequence shown here is derived from an EMBL/GenBank/DDBJ whole genome shotgun (WGS) entry which is preliminary data.</text>
</comment>
<dbReference type="InterPro" id="IPR015943">
    <property type="entry name" value="WD40/YVTN_repeat-like_dom_sf"/>
</dbReference>
<dbReference type="OrthoDB" id="163438at2759"/>
<gene>
    <name evidence="5" type="ORF">D9758_014687</name>
</gene>
<dbReference type="GO" id="GO:1990234">
    <property type="term" value="C:transferase complex"/>
    <property type="evidence" value="ECO:0007669"/>
    <property type="project" value="UniProtKB-ARBA"/>
</dbReference>
<dbReference type="PROSITE" id="PS50082">
    <property type="entry name" value="WD_REPEATS_2"/>
    <property type="match status" value="7"/>
</dbReference>
<evidence type="ECO:0000256" key="1">
    <source>
        <dbReference type="ARBA" id="ARBA00022574"/>
    </source>
</evidence>
<dbReference type="Proteomes" id="UP000559256">
    <property type="component" value="Unassembled WGS sequence"/>
</dbReference>
<dbReference type="InterPro" id="IPR019775">
    <property type="entry name" value="WD40_repeat_CS"/>
</dbReference>
<reference evidence="5 6" key="1">
    <citation type="journal article" date="2020" name="ISME J.">
        <title>Uncovering the hidden diversity of litter-decomposition mechanisms in mushroom-forming fungi.</title>
        <authorList>
            <person name="Floudas D."/>
            <person name="Bentzer J."/>
            <person name="Ahren D."/>
            <person name="Johansson T."/>
            <person name="Persson P."/>
            <person name="Tunlid A."/>
        </authorList>
    </citation>
    <scope>NUCLEOTIDE SEQUENCE [LARGE SCALE GENOMIC DNA]</scope>
    <source>
        <strain evidence="5 6">CBS 291.85</strain>
    </source>
</reference>
<protein>
    <recommendedName>
        <fullName evidence="4">Nephrocystin 3-like N-terminal domain-containing protein</fullName>
    </recommendedName>
</protein>
<accession>A0A8H5CN45</accession>
<keyword evidence="1 3" id="KW-0853">WD repeat</keyword>
<feature type="repeat" description="WD" evidence="3">
    <location>
        <begin position="644"/>
        <end position="685"/>
    </location>
</feature>
<dbReference type="Pfam" id="PF00400">
    <property type="entry name" value="WD40"/>
    <property type="match status" value="7"/>
</dbReference>
<dbReference type="SUPFAM" id="SSF52540">
    <property type="entry name" value="P-loop containing nucleoside triphosphate hydrolases"/>
    <property type="match status" value="1"/>
</dbReference>
<dbReference type="Gene3D" id="2.130.10.10">
    <property type="entry name" value="YVTN repeat-like/Quinoprotein amine dehydrogenase"/>
    <property type="match status" value="4"/>
</dbReference>
<dbReference type="Pfam" id="PF24883">
    <property type="entry name" value="NPHP3_N"/>
    <property type="match status" value="1"/>
</dbReference>
<proteinExistence type="predicted"/>
<keyword evidence="6" id="KW-1185">Reference proteome</keyword>
<feature type="repeat" description="WD" evidence="3">
    <location>
        <begin position="902"/>
        <end position="932"/>
    </location>
</feature>
<dbReference type="PRINTS" id="PR00320">
    <property type="entry name" value="GPROTEINBRPT"/>
</dbReference>
<dbReference type="InterPro" id="IPR020472">
    <property type="entry name" value="WD40_PAC1"/>
</dbReference>
<name>A0A8H5CN45_9AGAR</name>
<evidence type="ECO:0000256" key="2">
    <source>
        <dbReference type="ARBA" id="ARBA00022737"/>
    </source>
</evidence>
<dbReference type="PROSITE" id="PS50294">
    <property type="entry name" value="WD_REPEATS_REGION"/>
    <property type="match status" value="7"/>
</dbReference>
<keyword evidence="2" id="KW-0677">Repeat</keyword>